<sequence length="110" mass="12590">MVVTMSVDSLCGHKAYITAVTEGRKTHIHIETDCKKLKKWGCDFDLPNAEMTQQNIPYYEIIMKTMKNAICENCYVPATVMNAYWVENEKVSKTLAKQIGKVELTIEKIE</sequence>
<dbReference type="Proteomes" id="UP000199259">
    <property type="component" value="Unassembled WGS sequence"/>
</dbReference>
<protein>
    <submittedName>
        <fullName evidence="1">Uncharacterized protein</fullName>
    </submittedName>
</protein>
<proteinExistence type="predicted"/>
<reference evidence="1 2" key="1">
    <citation type="submission" date="2016-10" db="EMBL/GenBank/DDBJ databases">
        <authorList>
            <person name="Varghese N."/>
            <person name="Submissions S."/>
        </authorList>
    </citation>
    <scope>NUCLEOTIDE SEQUENCE [LARGE SCALE GENOMIC DNA]</scope>
    <source>
        <strain evidence="1 2">PL 12/M</strain>
    </source>
</reference>
<dbReference type="InterPro" id="IPR054227">
    <property type="entry name" value="DUF6951"/>
</dbReference>
<dbReference type="OrthoDB" id="53392at2157"/>
<accession>A0A7Z7B0L6</accession>
<organism evidence="1 2">
    <name type="scientific">Methanolobus vulcani</name>
    <dbReference type="NCBI Taxonomy" id="38026"/>
    <lineage>
        <taxon>Archaea</taxon>
        <taxon>Methanobacteriati</taxon>
        <taxon>Methanobacteriota</taxon>
        <taxon>Stenosarchaea group</taxon>
        <taxon>Methanomicrobia</taxon>
        <taxon>Methanosarcinales</taxon>
        <taxon>Methanosarcinaceae</taxon>
        <taxon>Methanolobus</taxon>
    </lineage>
</organism>
<gene>
    <name evidence="1" type="ORF">SAMN04488589_2256</name>
</gene>
<evidence type="ECO:0000313" key="1">
    <source>
        <dbReference type="EMBL" id="SDG14371.1"/>
    </source>
</evidence>
<comment type="caution">
    <text evidence="1">The sequence shown here is derived from an EMBL/GenBank/DDBJ whole genome shotgun (WGS) entry which is preliminary data.</text>
</comment>
<dbReference type="EMBL" id="FNCA01000008">
    <property type="protein sequence ID" value="SDG14371.1"/>
    <property type="molecule type" value="Genomic_DNA"/>
</dbReference>
<keyword evidence="2" id="KW-1185">Reference proteome</keyword>
<dbReference type="AlphaFoldDB" id="A0A7Z7B0L6"/>
<evidence type="ECO:0000313" key="2">
    <source>
        <dbReference type="Proteomes" id="UP000199259"/>
    </source>
</evidence>
<dbReference type="Pfam" id="PF22263">
    <property type="entry name" value="DUF6951"/>
    <property type="match status" value="1"/>
</dbReference>
<dbReference type="RefSeq" id="WP_091710553.1">
    <property type="nucleotide sequence ID" value="NZ_FNCA01000008.1"/>
</dbReference>
<name>A0A7Z7B0L6_9EURY</name>